<proteinExistence type="predicted"/>
<reference evidence="2" key="1">
    <citation type="submission" date="2023-08" db="EMBL/GenBank/DDBJ databases">
        <authorList>
            <person name="Audoor S."/>
            <person name="Bilcke G."/>
        </authorList>
    </citation>
    <scope>NUCLEOTIDE SEQUENCE</scope>
</reference>
<feature type="transmembrane region" description="Helical" evidence="1">
    <location>
        <begin position="45"/>
        <end position="70"/>
    </location>
</feature>
<protein>
    <submittedName>
        <fullName evidence="2">Uncharacterized protein</fullName>
    </submittedName>
</protein>
<organism evidence="2 3">
    <name type="scientific">Cylindrotheca closterium</name>
    <dbReference type="NCBI Taxonomy" id="2856"/>
    <lineage>
        <taxon>Eukaryota</taxon>
        <taxon>Sar</taxon>
        <taxon>Stramenopiles</taxon>
        <taxon>Ochrophyta</taxon>
        <taxon>Bacillariophyta</taxon>
        <taxon>Bacillariophyceae</taxon>
        <taxon>Bacillariophycidae</taxon>
        <taxon>Bacillariales</taxon>
        <taxon>Bacillariaceae</taxon>
        <taxon>Cylindrotheca</taxon>
    </lineage>
</organism>
<gene>
    <name evidence="2" type="ORF">CYCCA115_LOCUS20083</name>
</gene>
<evidence type="ECO:0000313" key="2">
    <source>
        <dbReference type="EMBL" id="CAJ1963267.1"/>
    </source>
</evidence>
<dbReference type="Proteomes" id="UP001295423">
    <property type="component" value="Unassembled WGS sequence"/>
</dbReference>
<keyword evidence="1" id="KW-1133">Transmembrane helix</keyword>
<evidence type="ECO:0000256" key="1">
    <source>
        <dbReference type="SAM" id="Phobius"/>
    </source>
</evidence>
<comment type="caution">
    <text evidence="2">The sequence shown here is derived from an EMBL/GenBank/DDBJ whole genome shotgun (WGS) entry which is preliminary data.</text>
</comment>
<dbReference type="AlphaFoldDB" id="A0AAD2G5M7"/>
<accession>A0AAD2G5M7</accession>
<evidence type="ECO:0000313" key="3">
    <source>
        <dbReference type="Proteomes" id="UP001295423"/>
    </source>
</evidence>
<keyword evidence="1" id="KW-0812">Transmembrane</keyword>
<name>A0AAD2G5M7_9STRA</name>
<keyword evidence="1" id="KW-0472">Membrane</keyword>
<keyword evidence="3" id="KW-1185">Reference proteome</keyword>
<dbReference type="EMBL" id="CAKOGP040002136">
    <property type="protein sequence ID" value="CAJ1963267.1"/>
    <property type="molecule type" value="Genomic_DNA"/>
</dbReference>
<sequence>MTKVVSFRGKSAPPGTIPKVKRASTVIGSELPAIKLNIVAERWRFYAYIAFWSMCILAIALSKIFVAPILAAGPEDGSTCGPFNRDAPEFGVELGQGFDMTTESHLQQIFGYNNICVNWDYRSV</sequence>